<dbReference type="InterPro" id="IPR017871">
    <property type="entry name" value="ABC_transporter-like_CS"/>
</dbReference>
<evidence type="ECO:0000313" key="12">
    <source>
        <dbReference type="Proteomes" id="UP000501726"/>
    </source>
</evidence>
<protein>
    <submittedName>
        <fullName evidence="11">Zinc import ATP-binding protein ZnuC</fullName>
    </submittedName>
</protein>
<reference evidence="11" key="1">
    <citation type="journal article" date="2021" name="Arch.">
        <title>Thiosulfativibrio zosterae gen. nov., sp. nov., and Thiosulfatimonas sediminis gen. nov., sp. nov.</title>
        <authorList>
            <person name="Mochizuki J."/>
            <person name="Kojima H."/>
            <person name="Fukui M."/>
        </authorList>
    </citation>
    <scope>NUCLEOTIDE SEQUENCE</scope>
    <source>
        <strain evidence="11">Aks77</strain>
    </source>
</reference>
<dbReference type="SUPFAM" id="SSF52540">
    <property type="entry name" value="P-loop containing nucleoside triphosphate hydrolases"/>
    <property type="match status" value="1"/>
</dbReference>
<dbReference type="PANTHER" id="PTHR42734:SF9">
    <property type="entry name" value="ZINC IMPORT ATP-BINDING PROTEIN ZNUC"/>
    <property type="match status" value="1"/>
</dbReference>
<keyword evidence="2" id="KW-1003">Cell membrane</keyword>
<keyword evidence="5 11" id="KW-0067">ATP-binding</keyword>
<keyword evidence="8" id="KW-0406">Ion transport</keyword>
<gene>
    <name evidence="11" type="primary">znuC</name>
    <name evidence="11" type="ORF">THMIRHAS_19090</name>
</gene>
<evidence type="ECO:0000313" key="11">
    <source>
        <dbReference type="EMBL" id="BBP46536.1"/>
    </source>
</evidence>
<evidence type="ECO:0000256" key="4">
    <source>
        <dbReference type="ARBA" id="ARBA00022833"/>
    </source>
</evidence>
<dbReference type="PANTHER" id="PTHR42734">
    <property type="entry name" value="METAL TRANSPORT SYSTEM ATP-BINDING PROTEIN TM_0124-RELATED"/>
    <property type="match status" value="1"/>
</dbReference>
<proteinExistence type="predicted"/>
<keyword evidence="4" id="KW-0862">Zinc</keyword>
<evidence type="ECO:0000256" key="8">
    <source>
        <dbReference type="ARBA" id="ARBA00023065"/>
    </source>
</evidence>
<evidence type="ECO:0000256" key="6">
    <source>
        <dbReference type="ARBA" id="ARBA00022906"/>
    </source>
</evidence>
<dbReference type="GO" id="GO:0010043">
    <property type="term" value="P:response to zinc ion"/>
    <property type="evidence" value="ECO:0007669"/>
    <property type="project" value="TreeGrafter"/>
</dbReference>
<dbReference type="GO" id="GO:0005524">
    <property type="term" value="F:ATP binding"/>
    <property type="evidence" value="ECO:0007669"/>
    <property type="project" value="UniProtKB-KW"/>
</dbReference>
<dbReference type="GO" id="GO:0006829">
    <property type="term" value="P:zinc ion transport"/>
    <property type="evidence" value="ECO:0007669"/>
    <property type="project" value="UniProtKB-KW"/>
</dbReference>
<keyword evidence="1" id="KW-0813">Transport</keyword>
<keyword evidence="6" id="KW-0864">Zinc transport</keyword>
<keyword evidence="7" id="KW-1278">Translocase</keyword>
<evidence type="ECO:0000256" key="7">
    <source>
        <dbReference type="ARBA" id="ARBA00022967"/>
    </source>
</evidence>
<organism evidence="11 12">
    <name type="scientific">Thiosulfatimonas sediminis</name>
    <dbReference type="NCBI Taxonomy" id="2675054"/>
    <lineage>
        <taxon>Bacteria</taxon>
        <taxon>Pseudomonadati</taxon>
        <taxon>Pseudomonadota</taxon>
        <taxon>Gammaproteobacteria</taxon>
        <taxon>Thiotrichales</taxon>
        <taxon>Piscirickettsiaceae</taxon>
        <taxon>Thiosulfatimonas</taxon>
    </lineage>
</organism>
<evidence type="ECO:0000259" key="10">
    <source>
        <dbReference type="PROSITE" id="PS50893"/>
    </source>
</evidence>
<dbReference type="PROSITE" id="PS00211">
    <property type="entry name" value="ABC_TRANSPORTER_1"/>
    <property type="match status" value="1"/>
</dbReference>
<accession>A0A6F8PWR4</accession>
<keyword evidence="3" id="KW-0547">Nucleotide-binding</keyword>
<dbReference type="EMBL" id="AP021889">
    <property type="protein sequence ID" value="BBP46536.1"/>
    <property type="molecule type" value="Genomic_DNA"/>
</dbReference>
<dbReference type="AlphaFoldDB" id="A0A6F8PWR4"/>
<dbReference type="InterPro" id="IPR003593">
    <property type="entry name" value="AAA+_ATPase"/>
</dbReference>
<sequence length="307" mass="34174">MPSASADSITQSATNLLLAAHHLRHHFAGQTVLEDISLELHQGEVITLIGPNGAGKSTLLKILLGLLTPSEGSVWRRPELRIGFMPQKIQIDPTLPMTVRRFLDLARKPSQKTGIANKTILSREQILQDLNMNLLLDKPIQKISGGEMQRVLLARALYTQPHLLVLDEPVQGVDIQGQSELYQYLNQIRLRHGFGILMVSHDLHIVMKHTDQVLCLNKHLCCSGPPLEVSQSPDFITLFGAQEPGIAVYEHHHNPQQCEHSHGESHIHLPAEQRFTHRASKPKTFGTHAHDADCNCDTDTDAPLNKS</sequence>
<evidence type="ECO:0000256" key="9">
    <source>
        <dbReference type="ARBA" id="ARBA00023136"/>
    </source>
</evidence>
<dbReference type="RefSeq" id="WP_173273252.1">
    <property type="nucleotide sequence ID" value="NZ_AP021889.1"/>
</dbReference>
<dbReference type="InterPro" id="IPR050153">
    <property type="entry name" value="Metal_Ion_Import_ABC"/>
</dbReference>
<dbReference type="Pfam" id="PF00005">
    <property type="entry name" value="ABC_tran"/>
    <property type="match status" value="1"/>
</dbReference>
<feature type="domain" description="ABC transporter" evidence="10">
    <location>
        <begin position="18"/>
        <end position="243"/>
    </location>
</feature>
<dbReference type="Gene3D" id="3.40.50.300">
    <property type="entry name" value="P-loop containing nucleotide triphosphate hydrolases"/>
    <property type="match status" value="1"/>
</dbReference>
<dbReference type="SMART" id="SM00382">
    <property type="entry name" value="AAA"/>
    <property type="match status" value="1"/>
</dbReference>
<evidence type="ECO:0000256" key="1">
    <source>
        <dbReference type="ARBA" id="ARBA00022448"/>
    </source>
</evidence>
<dbReference type="Proteomes" id="UP000501726">
    <property type="component" value="Chromosome"/>
</dbReference>
<evidence type="ECO:0000256" key="3">
    <source>
        <dbReference type="ARBA" id="ARBA00022741"/>
    </source>
</evidence>
<name>A0A6F8PWR4_9GAMM</name>
<dbReference type="GO" id="GO:0016887">
    <property type="term" value="F:ATP hydrolysis activity"/>
    <property type="evidence" value="ECO:0007669"/>
    <property type="project" value="InterPro"/>
</dbReference>
<dbReference type="InterPro" id="IPR003439">
    <property type="entry name" value="ABC_transporter-like_ATP-bd"/>
</dbReference>
<evidence type="ECO:0000256" key="5">
    <source>
        <dbReference type="ARBA" id="ARBA00022840"/>
    </source>
</evidence>
<keyword evidence="9" id="KW-0472">Membrane</keyword>
<dbReference type="KEGG" id="tse:THMIRHAS_19090"/>
<keyword evidence="12" id="KW-1185">Reference proteome</keyword>
<evidence type="ECO:0000256" key="2">
    <source>
        <dbReference type="ARBA" id="ARBA00022475"/>
    </source>
</evidence>
<dbReference type="InterPro" id="IPR027417">
    <property type="entry name" value="P-loop_NTPase"/>
</dbReference>
<dbReference type="PROSITE" id="PS50893">
    <property type="entry name" value="ABC_TRANSPORTER_2"/>
    <property type="match status" value="1"/>
</dbReference>